<evidence type="ECO:0000313" key="2">
    <source>
        <dbReference type="EMBL" id="RLN41750.1"/>
    </source>
</evidence>
<organism evidence="2 3">
    <name type="scientific">Panicum miliaceum</name>
    <name type="common">Proso millet</name>
    <name type="synonym">Broomcorn millet</name>
    <dbReference type="NCBI Taxonomy" id="4540"/>
    <lineage>
        <taxon>Eukaryota</taxon>
        <taxon>Viridiplantae</taxon>
        <taxon>Streptophyta</taxon>
        <taxon>Embryophyta</taxon>
        <taxon>Tracheophyta</taxon>
        <taxon>Spermatophyta</taxon>
        <taxon>Magnoliopsida</taxon>
        <taxon>Liliopsida</taxon>
        <taxon>Poales</taxon>
        <taxon>Poaceae</taxon>
        <taxon>PACMAD clade</taxon>
        <taxon>Panicoideae</taxon>
        <taxon>Panicodae</taxon>
        <taxon>Paniceae</taxon>
        <taxon>Panicinae</taxon>
        <taxon>Panicum</taxon>
        <taxon>Panicum sect. Panicum</taxon>
    </lineage>
</organism>
<keyword evidence="3" id="KW-1185">Reference proteome</keyword>
<evidence type="ECO:0000256" key="1">
    <source>
        <dbReference type="SAM" id="MobiDB-lite"/>
    </source>
</evidence>
<accession>A0A3L6TNI8</accession>
<feature type="region of interest" description="Disordered" evidence="1">
    <location>
        <begin position="332"/>
        <end position="370"/>
    </location>
</feature>
<evidence type="ECO:0000313" key="3">
    <source>
        <dbReference type="Proteomes" id="UP000275267"/>
    </source>
</evidence>
<gene>
    <name evidence="2" type="ORF">C2845_PM01G38180</name>
</gene>
<name>A0A3L6TNI8_PANMI</name>
<sequence>MMAGSTSRRGQLEKRSAEVLCPADASVPGSFAFDEIVEKLSRVNRGGSISDLPADMSRIQIQDFGRFSKLIWGDDRSAPISCSSCGAVDFQASSHAILKSPSLAFLHSVWRTKTTLLDKKDSCFPRISKLFDTTSDYKHIRKMLGEDRACADSSSDHVAARVERREASYISGSQYFQVGKVNVQSWACVSFSCLSLKEIITVLSELRELMAPGMDISPEPTLFIHATTYSHHTDIKQGLLSAREFFRKQSNAEAKLLVILHDAEYSDGYLDELCKDIEVYQSCRCSPKPHKGDLKNVASEIMLKVLDFKARKSSVDGSSELEEFGKLFRGEDTDGSYNNKNDTGAEEISEDKPSEKQQLHVEKSSTKKQKHADCDELHGAELIRDEEPRDANKDSSRSLERIWNDFIFTPSIQCTCGFHFRAPLSSAFLLSVWRTEAETKLLDKNTVASL</sequence>
<reference evidence="3" key="1">
    <citation type="journal article" date="2019" name="Nat. Commun.">
        <title>The genome of broomcorn millet.</title>
        <authorList>
            <person name="Zou C."/>
            <person name="Miki D."/>
            <person name="Li D."/>
            <person name="Tang Q."/>
            <person name="Xiao L."/>
            <person name="Rajput S."/>
            <person name="Deng P."/>
            <person name="Jia W."/>
            <person name="Huang R."/>
            <person name="Zhang M."/>
            <person name="Sun Y."/>
            <person name="Hu J."/>
            <person name="Fu X."/>
            <person name="Schnable P.S."/>
            <person name="Li F."/>
            <person name="Zhang H."/>
            <person name="Feng B."/>
            <person name="Zhu X."/>
            <person name="Liu R."/>
            <person name="Schnable J.C."/>
            <person name="Zhu J.-K."/>
            <person name="Zhang H."/>
        </authorList>
    </citation>
    <scope>NUCLEOTIDE SEQUENCE [LARGE SCALE GENOMIC DNA]</scope>
</reference>
<dbReference type="AlphaFoldDB" id="A0A3L6TNI8"/>
<comment type="caution">
    <text evidence="2">The sequence shown here is derived from an EMBL/GenBank/DDBJ whole genome shotgun (WGS) entry which is preliminary data.</text>
</comment>
<proteinExistence type="predicted"/>
<dbReference type="EMBL" id="PQIB02000001">
    <property type="protein sequence ID" value="RLN41750.1"/>
    <property type="molecule type" value="Genomic_DNA"/>
</dbReference>
<feature type="compositionally biased region" description="Basic and acidic residues" evidence="1">
    <location>
        <begin position="350"/>
        <end position="370"/>
    </location>
</feature>
<dbReference type="Proteomes" id="UP000275267">
    <property type="component" value="Unassembled WGS sequence"/>
</dbReference>
<protein>
    <submittedName>
        <fullName evidence="2">Uncharacterized protein</fullName>
    </submittedName>
</protein>